<accession>A0A3B1BES4</accession>
<dbReference type="EMBL" id="UOGD01000059">
    <property type="protein sequence ID" value="VAX16746.1"/>
    <property type="molecule type" value="Genomic_DNA"/>
</dbReference>
<name>A0A3B1BES4_9ZZZZ</name>
<dbReference type="AlphaFoldDB" id="A0A3B1BES4"/>
<feature type="compositionally biased region" description="Basic residues" evidence="1">
    <location>
        <begin position="72"/>
        <end position="82"/>
    </location>
</feature>
<feature type="compositionally biased region" description="Basic and acidic residues" evidence="1">
    <location>
        <begin position="36"/>
        <end position="65"/>
    </location>
</feature>
<sequence length="82" mass="9174">MTSYLIIGIVVAFGLYLLFSKRSQKASLQSALNPHVSHDHSHSEMDHHEMDHNKMDHNEMDHSEMNHSSSGHNHKGGHGCCG</sequence>
<gene>
    <name evidence="2" type="ORF">MNBD_IGNAVI01-2660</name>
</gene>
<proteinExistence type="predicted"/>
<reference evidence="2" key="1">
    <citation type="submission" date="2018-06" db="EMBL/GenBank/DDBJ databases">
        <authorList>
            <person name="Zhirakovskaya E."/>
        </authorList>
    </citation>
    <scope>NUCLEOTIDE SEQUENCE</scope>
</reference>
<evidence type="ECO:0000313" key="2">
    <source>
        <dbReference type="EMBL" id="VAX16746.1"/>
    </source>
</evidence>
<evidence type="ECO:0000256" key="1">
    <source>
        <dbReference type="SAM" id="MobiDB-lite"/>
    </source>
</evidence>
<organism evidence="2">
    <name type="scientific">hydrothermal vent metagenome</name>
    <dbReference type="NCBI Taxonomy" id="652676"/>
    <lineage>
        <taxon>unclassified sequences</taxon>
        <taxon>metagenomes</taxon>
        <taxon>ecological metagenomes</taxon>
    </lineage>
</organism>
<protein>
    <submittedName>
        <fullName evidence="2">Uncharacterized protein</fullName>
    </submittedName>
</protein>
<feature type="region of interest" description="Disordered" evidence="1">
    <location>
        <begin position="27"/>
        <end position="82"/>
    </location>
</feature>